<feature type="region of interest" description="Disordered" evidence="1">
    <location>
        <begin position="1"/>
        <end position="45"/>
    </location>
</feature>
<dbReference type="InterPro" id="IPR011992">
    <property type="entry name" value="EF-hand-dom_pair"/>
</dbReference>
<organism evidence="3 4">
    <name type="scientific">Zingiber officinale</name>
    <name type="common">Ginger</name>
    <name type="synonym">Amomum zingiber</name>
    <dbReference type="NCBI Taxonomy" id="94328"/>
    <lineage>
        <taxon>Eukaryota</taxon>
        <taxon>Viridiplantae</taxon>
        <taxon>Streptophyta</taxon>
        <taxon>Embryophyta</taxon>
        <taxon>Tracheophyta</taxon>
        <taxon>Spermatophyta</taxon>
        <taxon>Magnoliopsida</taxon>
        <taxon>Liliopsida</taxon>
        <taxon>Zingiberales</taxon>
        <taxon>Zingiberaceae</taxon>
        <taxon>Zingiber</taxon>
    </lineage>
</organism>
<sequence>MDVDPVVMKESNTDKPGIDKAANDDEAVTKDNKQNDDRTDSVKNEKVSVKTVEEASIVNGVLDKELLEAFRYFDKNRVGYIKAQDLRCILHNLGKFMSNRHVKELVQSAILESNSGRSHDRVFYNKLVKMELRDVQ</sequence>
<dbReference type="GO" id="GO:0006355">
    <property type="term" value="P:regulation of DNA-templated transcription"/>
    <property type="evidence" value="ECO:0007669"/>
    <property type="project" value="InterPro"/>
</dbReference>
<dbReference type="PANTHER" id="PTHR14304:SF11">
    <property type="entry name" value="SAP DOMAIN-CONTAINING PROTEIN"/>
    <property type="match status" value="1"/>
</dbReference>
<proteinExistence type="predicted"/>
<reference evidence="3 4" key="1">
    <citation type="submission" date="2020-08" db="EMBL/GenBank/DDBJ databases">
        <title>Plant Genome Project.</title>
        <authorList>
            <person name="Zhang R.-G."/>
        </authorList>
    </citation>
    <scope>NUCLEOTIDE SEQUENCE [LARGE SCALE GENOMIC DNA]</scope>
    <source>
        <tissue evidence="3">Rhizome</tissue>
    </source>
</reference>
<dbReference type="EMBL" id="JACMSC010000009">
    <property type="protein sequence ID" value="KAG6508432.1"/>
    <property type="molecule type" value="Genomic_DNA"/>
</dbReference>
<accession>A0A8J5LCV3</accession>
<dbReference type="InterPro" id="IPR002048">
    <property type="entry name" value="EF_hand_dom"/>
</dbReference>
<evidence type="ECO:0000313" key="3">
    <source>
        <dbReference type="EMBL" id="KAG6508432.1"/>
    </source>
</evidence>
<keyword evidence="4" id="KW-1185">Reference proteome</keyword>
<feature type="compositionally biased region" description="Basic and acidic residues" evidence="1">
    <location>
        <begin position="11"/>
        <end position="45"/>
    </location>
</feature>
<dbReference type="PANTHER" id="PTHR14304">
    <property type="entry name" value="CELL DIVISION CYCLE AND APOPTOSIS REGULATOR PROTEIN"/>
    <property type="match status" value="1"/>
</dbReference>
<gene>
    <name evidence="3" type="ORF">ZIOFF_033806</name>
</gene>
<dbReference type="SUPFAM" id="SSF47473">
    <property type="entry name" value="EF-hand"/>
    <property type="match status" value="1"/>
</dbReference>
<feature type="domain" description="EF-hand" evidence="2">
    <location>
        <begin position="61"/>
        <end position="96"/>
    </location>
</feature>
<dbReference type="FunFam" id="1.10.238.10:FF:000157">
    <property type="entry name" value="ATP/GTP-binding protein family"/>
    <property type="match status" value="1"/>
</dbReference>
<protein>
    <recommendedName>
        <fullName evidence="2">EF-hand domain-containing protein</fullName>
    </recommendedName>
</protein>
<name>A0A8J5LCV3_ZINOF</name>
<comment type="caution">
    <text evidence="3">The sequence shown here is derived from an EMBL/GenBank/DDBJ whole genome shotgun (WGS) entry which is preliminary data.</text>
</comment>
<dbReference type="PROSITE" id="PS50222">
    <property type="entry name" value="EF_HAND_2"/>
    <property type="match status" value="1"/>
</dbReference>
<dbReference type="Gene3D" id="1.10.238.10">
    <property type="entry name" value="EF-hand"/>
    <property type="match status" value="1"/>
</dbReference>
<evidence type="ECO:0000259" key="2">
    <source>
        <dbReference type="PROSITE" id="PS50222"/>
    </source>
</evidence>
<evidence type="ECO:0000313" key="4">
    <source>
        <dbReference type="Proteomes" id="UP000734854"/>
    </source>
</evidence>
<dbReference type="GO" id="GO:0005634">
    <property type="term" value="C:nucleus"/>
    <property type="evidence" value="ECO:0007669"/>
    <property type="project" value="TreeGrafter"/>
</dbReference>
<dbReference type="Proteomes" id="UP000734854">
    <property type="component" value="Unassembled WGS sequence"/>
</dbReference>
<evidence type="ECO:0000256" key="1">
    <source>
        <dbReference type="SAM" id="MobiDB-lite"/>
    </source>
</evidence>
<dbReference type="InterPro" id="IPR025224">
    <property type="entry name" value="CCAR1/CCAR2"/>
</dbReference>
<dbReference type="Pfam" id="PF13405">
    <property type="entry name" value="EF-hand_6"/>
    <property type="match status" value="1"/>
</dbReference>
<dbReference type="GO" id="GO:0005509">
    <property type="term" value="F:calcium ion binding"/>
    <property type="evidence" value="ECO:0007669"/>
    <property type="project" value="InterPro"/>
</dbReference>
<dbReference type="AlphaFoldDB" id="A0A8J5LCV3"/>